<dbReference type="eggNOG" id="COG0841">
    <property type="taxonomic scope" value="Bacteria"/>
</dbReference>
<dbReference type="Proteomes" id="UP000006055">
    <property type="component" value="Chromosome"/>
</dbReference>
<evidence type="ECO:0000313" key="10">
    <source>
        <dbReference type="Proteomes" id="UP000006055"/>
    </source>
</evidence>
<evidence type="ECO:0000256" key="3">
    <source>
        <dbReference type="ARBA" id="ARBA00022475"/>
    </source>
</evidence>
<feature type="transmembrane region" description="Helical" evidence="8">
    <location>
        <begin position="463"/>
        <end position="485"/>
    </location>
</feature>
<evidence type="ECO:0000256" key="7">
    <source>
        <dbReference type="ARBA" id="ARBA00023136"/>
    </source>
</evidence>
<feature type="transmembrane region" description="Helical" evidence="8">
    <location>
        <begin position="12"/>
        <end position="30"/>
    </location>
</feature>
<feature type="transmembrane region" description="Helical" evidence="8">
    <location>
        <begin position="944"/>
        <end position="963"/>
    </location>
</feature>
<evidence type="ECO:0000313" key="9">
    <source>
        <dbReference type="EMBL" id="AFM25328.1"/>
    </source>
</evidence>
<keyword evidence="6 8" id="KW-1133">Transmembrane helix</keyword>
<dbReference type="Gene3D" id="3.30.70.1430">
    <property type="entry name" value="Multidrug efflux transporter AcrB pore domain"/>
    <property type="match status" value="2"/>
</dbReference>
<dbReference type="HOGENOM" id="CLU_002755_1_2_7"/>
<dbReference type="EMBL" id="CP003360">
    <property type="protein sequence ID" value="AFM25328.1"/>
    <property type="molecule type" value="Genomic_DNA"/>
</dbReference>
<dbReference type="AlphaFoldDB" id="I4C6Y7"/>
<evidence type="ECO:0000256" key="4">
    <source>
        <dbReference type="ARBA" id="ARBA00022519"/>
    </source>
</evidence>
<dbReference type="PATRIC" id="fig|706587.4.peg.3028"/>
<name>I4C6Y7_DESTA</name>
<dbReference type="KEGG" id="dti:Desti_2649"/>
<feature type="transmembrane region" description="Helical" evidence="8">
    <location>
        <begin position="387"/>
        <end position="411"/>
    </location>
</feature>
<evidence type="ECO:0000256" key="2">
    <source>
        <dbReference type="ARBA" id="ARBA00022448"/>
    </source>
</evidence>
<reference evidence="10" key="1">
    <citation type="submission" date="2012-06" db="EMBL/GenBank/DDBJ databases">
        <title>Complete sequence of chromosome of Desulfomonile tiedjei DSM 6799.</title>
        <authorList>
            <person name="Lucas S."/>
            <person name="Copeland A."/>
            <person name="Lapidus A."/>
            <person name="Glavina del Rio T."/>
            <person name="Dalin E."/>
            <person name="Tice H."/>
            <person name="Bruce D."/>
            <person name="Goodwin L."/>
            <person name="Pitluck S."/>
            <person name="Peters L."/>
            <person name="Ovchinnikova G."/>
            <person name="Zeytun A."/>
            <person name="Lu M."/>
            <person name="Kyrpides N."/>
            <person name="Mavromatis K."/>
            <person name="Ivanova N."/>
            <person name="Brettin T."/>
            <person name="Detter J.C."/>
            <person name="Han C."/>
            <person name="Larimer F."/>
            <person name="Land M."/>
            <person name="Hauser L."/>
            <person name="Markowitz V."/>
            <person name="Cheng J.-F."/>
            <person name="Hugenholtz P."/>
            <person name="Woyke T."/>
            <person name="Wu D."/>
            <person name="Spring S."/>
            <person name="Schroeder M."/>
            <person name="Brambilla E."/>
            <person name="Klenk H.-P."/>
            <person name="Eisen J.A."/>
        </authorList>
    </citation>
    <scope>NUCLEOTIDE SEQUENCE [LARGE SCALE GENOMIC DNA]</scope>
    <source>
        <strain evidence="10">ATCC 49306 / DSM 6799 / DCB-1</strain>
    </source>
</reference>
<evidence type="ECO:0000256" key="8">
    <source>
        <dbReference type="SAM" id="Phobius"/>
    </source>
</evidence>
<dbReference type="STRING" id="706587.Desti_2649"/>
<dbReference type="InterPro" id="IPR001036">
    <property type="entry name" value="Acrflvin-R"/>
</dbReference>
<feature type="transmembrane region" description="Helical" evidence="8">
    <location>
        <begin position="360"/>
        <end position="381"/>
    </location>
</feature>
<dbReference type="GO" id="GO:0042910">
    <property type="term" value="F:xenobiotic transmembrane transporter activity"/>
    <property type="evidence" value="ECO:0007669"/>
    <property type="project" value="TreeGrafter"/>
</dbReference>
<dbReference type="Gene3D" id="3.30.70.1440">
    <property type="entry name" value="Multidrug efflux transporter AcrB pore domain"/>
    <property type="match status" value="1"/>
</dbReference>
<proteinExistence type="predicted"/>
<feature type="transmembrane region" description="Helical" evidence="8">
    <location>
        <begin position="872"/>
        <end position="892"/>
    </location>
</feature>
<dbReference type="Gene3D" id="3.30.2090.10">
    <property type="entry name" value="Multidrug efflux transporter AcrB TolC docking domain, DN and DC subdomains"/>
    <property type="match status" value="2"/>
</dbReference>
<dbReference type="Gene3D" id="1.20.1640.10">
    <property type="entry name" value="Multidrug efflux transporter AcrB transmembrane domain"/>
    <property type="match status" value="2"/>
</dbReference>
<dbReference type="GO" id="GO:0005886">
    <property type="term" value="C:plasma membrane"/>
    <property type="evidence" value="ECO:0007669"/>
    <property type="project" value="UniProtKB-SubCell"/>
</dbReference>
<keyword evidence="3" id="KW-1003">Cell membrane</keyword>
<evidence type="ECO:0000256" key="5">
    <source>
        <dbReference type="ARBA" id="ARBA00022692"/>
    </source>
</evidence>
<dbReference type="SUPFAM" id="SSF82693">
    <property type="entry name" value="Multidrug efflux transporter AcrB pore domain, PN1, PN2, PC1 and PC2 subdomains"/>
    <property type="match status" value="3"/>
</dbReference>
<feature type="transmembrane region" description="Helical" evidence="8">
    <location>
        <begin position="898"/>
        <end position="923"/>
    </location>
</feature>
<dbReference type="Pfam" id="PF00873">
    <property type="entry name" value="ACR_tran"/>
    <property type="match status" value="1"/>
</dbReference>
<feature type="transmembrane region" description="Helical" evidence="8">
    <location>
        <begin position="975"/>
        <end position="1001"/>
    </location>
</feature>
<keyword evidence="10" id="KW-1185">Reference proteome</keyword>
<dbReference type="Gene3D" id="3.30.70.1320">
    <property type="entry name" value="Multidrug efflux transporter AcrB pore domain like"/>
    <property type="match status" value="1"/>
</dbReference>
<keyword evidence="2" id="KW-0813">Transport</keyword>
<dbReference type="SUPFAM" id="SSF82714">
    <property type="entry name" value="Multidrug efflux transporter AcrB TolC docking domain, DN and DC subdomains"/>
    <property type="match status" value="2"/>
</dbReference>
<organism evidence="9 10">
    <name type="scientific">Desulfomonile tiedjei (strain ATCC 49306 / DSM 6799 / DCB-1)</name>
    <dbReference type="NCBI Taxonomy" id="706587"/>
    <lineage>
        <taxon>Bacteria</taxon>
        <taxon>Pseudomonadati</taxon>
        <taxon>Thermodesulfobacteriota</taxon>
        <taxon>Desulfomonilia</taxon>
        <taxon>Desulfomonilales</taxon>
        <taxon>Desulfomonilaceae</taxon>
        <taxon>Desulfomonile</taxon>
    </lineage>
</organism>
<dbReference type="FunFam" id="3.30.70.1430:FF:000001">
    <property type="entry name" value="Efflux pump membrane transporter"/>
    <property type="match status" value="1"/>
</dbReference>
<dbReference type="SUPFAM" id="SSF82866">
    <property type="entry name" value="Multidrug efflux transporter AcrB transmembrane domain"/>
    <property type="match status" value="2"/>
</dbReference>
<dbReference type="FunFam" id="1.20.1640.10:FF:000001">
    <property type="entry name" value="Efflux pump membrane transporter"/>
    <property type="match status" value="1"/>
</dbReference>
<dbReference type="PANTHER" id="PTHR32063:SF21">
    <property type="entry name" value="MULTIDRUG RESISTANCE PROTEIN MDTB"/>
    <property type="match status" value="1"/>
</dbReference>
<keyword evidence="5 8" id="KW-0812">Transmembrane</keyword>
<evidence type="ECO:0000256" key="1">
    <source>
        <dbReference type="ARBA" id="ARBA00004429"/>
    </source>
</evidence>
<keyword evidence="4" id="KW-0997">Cell inner membrane</keyword>
<feature type="transmembrane region" description="Helical" evidence="8">
    <location>
        <begin position="523"/>
        <end position="542"/>
    </location>
</feature>
<keyword evidence="7 8" id="KW-0472">Membrane</keyword>
<sequence length="1026" mass="111431">MGIIELFVRRPVLTITIMVAMIFFGILGYVKLPVAALPQVDFPTLSVSASLPGADPETMASSVATPLEKQFSSIEGLRTMNSSSSQGTTTINLQFDLSRRIDAAAMDVQAAISRASGLLPPNMPSPPTFYKINPAEHPIYYMVIHSDAMPLYKVNDYAETIVSNSLAVVPGVAQVINYSQQKFTVRIRVNPDLLAAKHISVDEITNAVSSQNVNLPLGTLDGKHQTRTLKASGQLMNAKAYEPIIVSYVEGQPVRLDEVATVEDSIYADKIACYYAGKKCVALAIQRQPGSNTISIVDEIERVMPSIRAALPPTVQLEVVYDMSESIRASVDDVKLTLVLAIVLVVLVVFIFLRNVSATIIASIAIPLSIVSTFIVMYLSGFSLDNLSLMALVLSVGFVVDDAIVVLENIVRHLEMGKKPFQAALDGAKEIVFTIVSMTSSLAVVFTPIMFMAGIYGRVLNEFAVTITVAILVSGVVALMASPMLSSRLLRPQTRLAESDPIFGTMLKYYTKTLGMAIHHRRITLGLAVAMLFATGYLFYIMPKGFIPAVDMNYLIGFCIGDQGVSPDEMENKLKELAPAIQANPQVRSVLTVSGYPQRNQGFSIAFLKDRPPRTVSAQKVMAQLAPVVNSFPSLLAFYSVPPLIEISTEVSASPYLFILQSPDTKTLFQSAEALTHAMYGLPQITGVNSNLYVKNPEAFIQIDRDKASSVGITARNLEETAFSSYGQREISNIYGTTDTYKVVIEVEKDLQRYPEQLTALYMKNDNGEMVRLDAVADVLPQIGPLTVNHYGQLPSVTVSFDTAPGFALGQATEALRELAAQTLPSSVSYRFGGTAEAFEQSIGSLTVLLFIAIVIIYMILACLYESFLHPLTIIAGLPSAAFGGLLVLWLFGMELNLYGFVGLFMLIGIVKKNAIMVVDFAIEAERHGKSPLDAAVEGSIVRFRPIMMTTIAAIAGMAPIAWGYGAGGDSRQPLGLAVVGGLLLSQVVTLYLTPVVYSYLAAFQEYLRKRNAAKRELLGIPDERI</sequence>
<feature type="transmembrane region" description="Helical" evidence="8">
    <location>
        <begin position="843"/>
        <end position="865"/>
    </location>
</feature>
<accession>I4C6Y7</accession>
<dbReference type="InterPro" id="IPR027463">
    <property type="entry name" value="AcrB_DN_DC_subdom"/>
</dbReference>
<evidence type="ECO:0000256" key="6">
    <source>
        <dbReference type="ARBA" id="ARBA00022989"/>
    </source>
</evidence>
<feature type="transmembrane region" description="Helical" evidence="8">
    <location>
        <begin position="336"/>
        <end position="353"/>
    </location>
</feature>
<dbReference type="RefSeq" id="WP_014810469.1">
    <property type="nucleotide sequence ID" value="NC_018025.1"/>
</dbReference>
<feature type="transmembrane region" description="Helical" evidence="8">
    <location>
        <begin position="431"/>
        <end position="457"/>
    </location>
</feature>
<dbReference type="PRINTS" id="PR00702">
    <property type="entry name" value="ACRIFLAVINRP"/>
</dbReference>
<gene>
    <name evidence="9" type="ordered locus">Desti_2649</name>
</gene>
<comment type="subcellular location">
    <subcellularLocation>
        <location evidence="1">Cell inner membrane</location>
        <topology evidence="1">Multi-pass membrane protein</topology>
    </subcellularLocation>
</comment>
<protein>
    <submittedName>
        <fullName evidence="9">Cation/multidrug efflux pump</fullName>
    </submittedName>
</protein>
<dbReference type="OrthoDB" id="9759330at2"/>
<dbReference type="PANTHER" id="PTHR32063">
    <property type="match status" value="1"/>
</dbReference>